<name>A0A0E9PUD4_ANGAN</name>
<protein>
    <submittedName>
        <fullName evidence="1">Uncharacterized protein</fullName>
    </submittedName>
</protein>
<evidence type="ECO:0000313" key="1">
    <source>
        <dbReference type="EMBL" id="JAH08114.1"/>
    </source>
</evidence>
<sequence length="92" mass="10770">MSHNVSAPYAPLCILMLQDMISHTLINRKQTRTFFGSFCKIILSSLKLWQINHAATQIVLVIDHQDKAIYMHKRERVTTDHHGTQLLNRNWE</sequence>
<dbReference type="AlphaFoldDB" id="A0A0E9PUD4"/>
<reference evidence="1" key="1">
    <citation type="submission" date="2014-11" db="EMBL/GenBank/DDBJ databases">
        <authorList>
            <person name="Amaro Gonzalez C."/>
        </authorList>
    </citation>
    <scope>NUCLEOTIDE SEQUENCE</scope>
</reference>
<organism evidence="1">
    <name type="scientific">Anguilla anguilla</name>
    <name type="common">European freshwater eel</name>
    <name type="synonym">Muraena anguilla</name>
    <dbReference type="NCBI Taxonomy" id="7936"/>
    <lineage>
        <taxon>Eukaryota</taxon>
        <taxon>Metazoa</taxon>
        <taxon>Chordata</taxon>
        <taxon>Craniata</taxon>
        <taxon>Vertebrata</taxon>
        <taxon>Euteleostomi</taxon>
        <taxon>Actinopterygii</taxon>
        <taxon>Neopterygii</taxon>
        <taxon>Teleostei</taxon>
        <taxon>Anguilliformes</taxon>
        <taxon>Anguillidae</taxon>
        <taxon>Anguilla</taxon>
    </lineage>
</organism>
<proteinExistence type="predicted"/>
<dbReference type="EMBL" id="GBXM01100463">
    <property type="protein sequence ID" value="JAH08114.1"/>
    <property type="molecule type" value="Transcribed_RNA"/>
</dbReference>
<reference evidence="1" key="2">
    <citation type="journal article" date="2015" name="Fish Shellfish Immunol.">
        <title>Early steps in the European eel (Anguilla anguilla)-Vibrio vulnificus interaction in the gills: Role of the RtxA13 toxin.</title>
        <authorList>
            <person name="Callol A."/>
            <person name="Pajuelo D."/>
            <person name="Ebbesson L."/>
            <person name="Teles M."/>
            <person name="MacKenzie S."/>
            <person name="Amaro C."/>
        </authorList>
    </citation>
    <scope>NUCLEOTIDE SEQUENCE</scope>
</reference>
<accession>A0A0E9PUD4</accession>